<keyword evidence="1" id="KW-0175">Coiled coil</keyword>
<gene>
    <name evidence="2" type="ORF">FF38_12359</name>
</gene>
<feature type="coiled-coil region" evidence="1">
    <location>
        <begin position="602"/>
        <end position="636"/>
    </location>
</feature>
<dbReference type="STRING" id="7375.A0A0L0CIX5"/>
<sequence length="680" mass="80015">MNLNLSKNRDSQRLTLLDISDTSNLNAYTMTSSLSENHPISMEHNTRLVNEMIDYIFDERKGICEVSSSTCSSLQLPSSEYSYDKRLKYWKEVLKEREKLSLKINEQTKKNPSDILYNRLATVDERDKHTIKRLMDYSQRLNPTILSARQPSVLQEKCDLAELQETLPQTERQYNPVLEISGLPKVAQEELLSKAKYQGCKKPSSWLKSKHLEERIEEIRNDIEHVIEYYPDIDNLQIVGDSILNSEVKEHNSEIQIMSSKEICKISTDTLIEDVLEECQIPKIIKTDLELLDYAFKINDQIIFVAKKRCTRSFKTFTQFSCFPFETETKKIFSIQNIGRKVLTFEWSHRSFYEKNSALLKAWDNEFVFDNMPFRLCSGEIRDILVKFQPRRVNIVKCKWVLNVKPTFFSRKLDGIVMRLSGICSVPPEYERKVNEIQRRVIEKSNRKMVNELTDGLGTLAADVQPCEYICPYQRTLNEMELFEQLNCGFKCERYHDLELLKDLYKRAKRPRENMWDLQVKTLKNVILKVNPAETRALMFNELIGILESMKGHSIDLETKIFNNPERQRTRFLYIRGIISSVIEEWVDLVSTIEESFYQTSLQVLNEELAKQQLENEELNEQNENNLKTLQNDTEKRQYVLEKRVHKLKPYRDALYMQTYTLMSDFVENIVNIIESTEVI</sequence>
<dbReference type="InterPro" id="IPR032707">
    <property type="entry name" value="MYCBPAP"/>
</dbReference>
<dbReference type="EMBL" id="JRES01000336">
    <property type="protein sequence ID" value="KNC32172.1"/>
    <property type="molecule type" value="Genomic_DNA"/>
</dbReference>
<dbReference type="AlphaFoldDB" id="A0A0L0CIX5"/>
<dbReference type="InterPro" id="IPR013783">
    <property type="entry name" value="Ig-like_fold"/>
</dbReference>
<keyword evidence="3" id="KW-1185">Reference proteome</keyword>
<name>A0A0L0CIX5_LUCCU</name>
<organism evidence="2 3">
    <name type="scientific">Lucilia cuprina</name>
    <name type="common">Green bottle fly</name>
    <name type="synonym">Australian sheep blowfly</name>
    <dbReference type="NCBI Taxonomy" id="7375"/>
    <lineage>
        <taxon>Eukaryota</taxon>
        <taxon>Metazoa</taxon>
        <taxon>Ecdysozoa</taxon>
        <taxon>Arthropoda</taxon>
        <taxon>Hexapoda</taxon>
        <taxon>Insecta</taxon>
        <taxon>Pterygota</taxon>
        <taxon>Neoptera</taxon>
        <taxon>Endopterygota</taxon>
        <taxon>Diptera</taxon>
        <taxon>Brachycera</taxon>
        <taxon>Muscomorpha</taxon>
        <taxon>Oestroidea</taxon>
        <taxon>Calliphoridae</taxon>
        <taxon>Luciliinae</taxon>
        <taxon>Lucilia</taxon>
    </lineage>
</organism>
<dbReference type="PANTHER" id="PTHR48421:SF1">
    <property type="entry name" value="MYCBP-ASSOCIATED PROTEIN"/>
    <property type="match status" value="1"/>
</dbReference>
<evidence type="ECO:0000313" key="3">
    <source>
        <dbReference type="Proteomes" id="UP000037069"/>
    </source>
</evidence>
<dbReference type="Proteomes" id="UP000037069">
    <property type="component" value="Unassembled WGS sequence"/>
</dbReference>
<proteinExistence type="predicted"/>
<dbReference type="PANTHER" id="PTHR48421">
    <property type="entry name" value="MYCBP-ASSOCIATED PROTEIN"/>
    <property type="match status" value="1"/>
</dbReference>
<evidence type="ECO:0000256" key="1">
    <source>
        <dbReference type="SAM" id="Coils"/>
    </source>
</evidence>
<protein>
    <recommendedName>
        <fullName evidence="4">MYCBP-associated protein</fullName>
    </recommendedName>
</protein>
<dbReference type="OrthoDB" id="10263316at2759"/>
<accession>A0A0L0CIX5</accession>
<dbReference type="Pfam" id="PF14646">
    <property type="entry name" value="MYCBPAP"/>
    <property type="match status" value="1"/>
</dbReference>
<comment type="caution">
    <text evidence="2">The sequence shown here is derived from an EMBL/GenBank/DDBJ whole genome shotgun (WGS) entry which is preliminary data.</text>
</comment>
<evidence type="ECO:0008006" key="4">
    <source>
        <dbReference type="Google" id="ProtNLM"/>
    </source>
</evidence>
<evidence type="ECO:0000313" key="2">
    <source>
        <dbReference type="EMBL" id="KNC32172.1"/>
    </source>
</evidence>
<dbReference type="Gene3D" id="2.60.40.10">
    <property type="entry name" value="Immunoglobulins"/>
    <property type="match status" value="1"/>
</dbReference>
<reference evidence="2 3" key="1">
    <citation type="journal article" date="2015" name="Nat. Commun.">
        <title>Lucilia cuprina genome unlocks parasitic fly biology to underpin future interventions.</title>
        <authorList>
            <person name="Anstead C.A."/>
            <person name="Korhonen P.K."/>
            <person name="Young N.D."/>
            <person name="Hall R.S."/>
            <person name="Jex A.R."/>
            <person name="Murali S.C."/>
            <person name="Hughes D.S."/>
            <person name="Lee S.F."/>
            <person name="Perry T."/>
            <person name="Stroehlein A.J."/>
            <person name="Ansell B.R."/>
            <person name="Breugelmans B."/>
            <person name="Hofmann A."/>
            <person name="Qu J."/>
            <person name="Dugan S."/>
            <person name="Lee S.L."/>
            <person name="Chao H."/>
            <person name="Dinh H."/>
            <person name="Han Y."/>
            <person name="Doddapaneni H.V."/>
            <person name="Worley K.C."/>
            <person name="Muzny D.M."/>
            <person name="Ioannidis P."/>
            <person name="Waterhouse R.M."/>
            <person name="Zdobnov E.M."/>
            <person name="James P.J."/>
            <person name="Bagnall N.H."/>
            <person name="Kotze A.C."/>
            <person name="Gibbs R.A."/>
            <person name="Richards S."/>
            <person name="Batterham P."/>
            <person name="Gasser R.B."/>
        </authorList>
    </citation>
    <scope>NUCLEOTIDE SEQUENCE [LARGE SCALE GENOMIC DNA]</scope>
    <source>
        <strain evidence="2 3">LS</strain>
        <tissue evidence="2">Full body</tissue>
    </source>
</reference>
<dbReference type="OMA" id="QPRKVSM"/>